<gene>
    <name evidence="1" type="ORF">LITE_LOCUS12703</name>
</gene>
<comment type="caution">
    <text evidence="1">The sequence shown here is derived from an EMBL/GenBank/DDBJ whole genome shotgun (WGS) entry which is preliminary data.</text>
</comment>
<dbReference type="Proteomes" id="UP001154282">
    <property type="component" value="Unassembled WGS sequence"/>
</dbReference>
<dbReference type="AlphaFoldDB" id="A0AAV0J5S2"/>
<keyword evidence="2" id="KW-1185">Reference proteome</keyword>
<proteinExistence type="predicted"/>
<accession>A0AAV0J5S2</accession>
<name>A0AAV0J5S2_9ROSI</name>
<sequence>MLAERLGKDLPSDRNACLYRCAVFQVDQTPGDGFSVNSDPFFAPGSKPWEGPSCALTVGRRKMQWKGNGQADTQ</sequence>
<protein>
    <submittedName>
        <fullName evidence="1">Uncharacterized protein</fullName>
    </submittedName>
</protein>
<evidence type="ECO:0000313" key="2">
    <source>
        <dbReference type="Proteomes" id="UP001154282"/>
    </source>
</evidence>
<dbReference type="EMBL" id="CAMGYJ010000004">
    <property type="protein sequence ID" value="CAI0404957.1"/>
    <property type="molecule type" value="Genomic_DNA"/>
</dbReference>
<evidence type="ECO:0000313" key="1">
    <source>
        <dbReference type="EMBL" id="CAI0404957.1"/>
    </source>
</evidence>
<reference evidence="1" key="1">
    <citation type="submission" date="2022-08" db="EMBL/GenBank/DDBJ databases">
        <authorList>
            <person name="Gutierrez-Valencia J."/>
        </authorList>
    </citation>
    <scope>NUCLEOTIDE SEQUENCE</scope>
</reference>
<organism evidence="1 2">
    <name type="scientific">Linum tenue</name>
    <dbReference type="NCBI Taxonomy" id="586396"/>
    <lineage>
        <taxon>Eukaryota</taxon>
        <taxon>Viridiplantae</taxon>
        <taxon>Streptophyta</taxon>
        <taxon>Embryophyta</taxon>
        <taxon>Tracheophyta</taxon>
        <taxon>Spermatophyta</taxon>
        <taxon>Magnoliopsida</taxon>
        <taxon>eudicotyledons</taxon>
        <taxon>Gunneridae</taxon>
        <taxon>Pentapetalae</taxon>
        <taxon>rosids</taxon>
        <taxon>fabids</taxon>
        <taxon>Malpighiales</taxon>
        <taxon>Linaceae</taxon>
        <taxon>Linum</taxon>
    </lineage>
</organism>